<proteinExistence type="predicted"/>
<name>A0A6S7LEQ8_PARCT</name>
<sequence>MLQPSEMDYIIQNMQFNNVTNLEAIKNEISNKLTQVYVKALLSGVQKRRKRALGSIDAVVTGTSWTQGISADVTYYITDAGSILNATYACSILKRLTLVEMSSITAPYTVNSTPRPRTPTTSGTSANDDDYPSWFIPVVVAGSVGFLLLVLIIILYCRWKKGAPPKKIQPQAGSPIEEEVHKPR</sequence>
<feature type="non-terminal residue" evidence="1">
    <location>
        <position position="184"/>
    </location>
</feature>
<reference evidence="1" key="1">
    <citation type="submission" date="2020-04" db="EMBL/GenBank/DDBJ databases">
        <authorList>
            <person name="Alioto T."/>
            <person name="Alioto T."/>
            <person name="Gomez Garrido J."/>
        </authorList>
    </citation>
    <scope>NUCLEOTIDE SEQUENCE</scope>
    <source>
        <strain evidence="1">A484AB</strain>
    </source>
</reference>
<gene>
    <name evidence="1" type="ORF">PACLA_8A088751</name>
</gene>
<organism evidence="1 2">
    <name type="scientific">Paramuricea clavata</name>
    <name type="common">Red gorgonian</name>
    <name type="synonym">Violescent sea-whip</name>
    <dbReference type="NCBI Taxonomy" id="317549"/>
    <lineage>
        <taxon>Eukaryota</taxon>
        <taxon>Metazoa</taxon>
        <taxon>Cnidaria</taxon>
        <taxon>Anthozoa</taxon>
        <taxon>Octocorallia</taxon>
        <taxon>Malacalcyonacea</taxon>
        <taxon>Plexauridae</taxon>
        <taxon>Paramuricea</taxon>
    </lineage>
</organism>
<dbReference type="Proteomes" id="UP001152795">
    <property type="component" value="Unassembled WGS sequence"/>
</dbReference>
<protein>
    <submittedName>
        <fullName evidence="1">Uncharacterized protein</fullName>
    </submittedName>
</protein>
<evidence type="ECO:0000313" key="2">
    <source>
        <dbReference type="Proteomes" id="UP001152795"/>
    </source>
</evidence>
<dbReference type="EMBL" id="CACRXK020021470">
    <property type="protein sequence ID" value="CAB4035892.1"/>
    <property type="molecule type" value="Genomic_DNA"/>
</dbReference>
<keyword evidence="2" id="KW-1185">Reference proteome</keyword>
<comment type="caution">
    <text evidence="1">The sequence shown here is derived from an EMBL/GenBank/DDBJ whole genome shotgun (WGS) entry which is preliminary data.</text>
</comment>
<evidence type="ECO:0000313" key="1">
    <source>
        <dbReference type="EMBL" id="CAB4035892.1"/>
    </source>
</evidence>
<accession>A0A6S7LEQ8</accession>
<dbReference type="AlphaFoldDB" id="A0A6S7LEQ8"/>